<feature type="compositionally biased region" description="Basic and acidic residues" evidence="1">
    <location>
        <begin position="248"/>
        <end position="262"/>
    </location>
</feature>
<protein>
    <submittedName>
        <fullName evidence="3">Uncharacterized protein</fullName>
    </submittedName>
</protein>
<comment type="caution">
    <text evidence="3">The sequence shown here is derived from an EMBL/GenBank/DDBJ whole genome shotgun (WGS) entry which is preliminary data.</text>
</comment>
<evidence type="ECO:0000256" key="2">
    <source>
        <dbReference type="SAM" id="Phobius"/>
    </source>
</evidence>
<gene>
    <name evidence="3" type="ORF">N7476_007491</name>
</gene>
<organism evidence="3 4">
    <name type="scientific">Penicillium atrosanguineum</name>
    <dbReference type="NCBI Taxonomy" id="1132637"/>
    <lineage>
        <taxon>Eukaryota</taxon>
        <taxon>Fungi</taxon>
        <taxon>Dikarya</taxon>
        <taxon>Ascomycota</taxon>
        <taxon>Pezizomycotina</taxon>
        <taxon>Eurotiomycetes</taxon>
        <taxon>Eurotiomycetidae</taxon>
        <taxon>Eurotiales</taxon>
        <taxon>Aspergillaceae</taxon>
        <taxon>Penicillium</taxon>
    </lineage>
</organism>
<proteinExistence type="predicted"/>
<accession>A0A9W9PUD9</accession>
<feature type="compositionally biased region" description="Polar residues" evidence="1">
    <location>
        <begin position="432"/>
        <end position="442"/>
    </location>
</feature>
<feature type="transmembrane region" description="Helical" evidence="2">
    <location>
        <begin position="15"/>
        <end position="37"/>
    </location>
</feature>
<keyword evidence="2" id="KW-0472">Membrane</keyword>
<keyword evidence="2" id="KW-0812">Transmembrane</keyword>
<feature type="region of interest" description="Disordered" evidence="1">
    <location>
        <begin position="399"/>
        <end position="442"/>
    </location>
</feature>
<dbReference type="AlphaFoldDB" id="A0A9W9PUD9"/>
<dbReference type="Proteomes" id="UP001147746">
    <property type="component" value="Unassembled WGS sequence"/>
</dbReference>
<dbReference type="PROSITE" id="PS51257">
    <property type="entry name" value="PROKAR_LIPOPROTEIN"/>
    <property type="match status" value="1"/>
</dbReference>
<dbReference type="EMBL" id="JAPZBO010000007">
    <property type="protein sequence ID" value="KAJ5311631.1"/>
    <property type="molecule type" value="Genomic_DNA"/>
</dbReference>
<reference evidence="3" key="2">
    <citation type="journal article" date="2023" name="IMA Fungus">
        <title>Comparative genomic study of the Penicillium genus elucidates a diverse pangenome and 15 lateral gene transfer events.</title>
        <authorList>
            <person name="Petersen C."/>
            <person name="Sorensen T."/>
            <person name="Nielsen M.R."/>
            <person name="Sondergaard T.E."/>
            <person name="Sorensen J.L."/>
            <person name="Fitzpatrick D.A."/>
            <person name="Frisvad J.C."/>
            <person name="Nielsen K.L."/>
        </authorList>
    </citation>
    <scope>NUCLEOTIDE SEQUENCE</scope>
    <source>
        <strain evidence="3">IBT 21472</strain>
    </source>
</reference>
<feature type="region of interest" description="Disordered" evidence="1">
    <location>
        <begin position="171"/>
        <end position="213"/>
    </location>
</feature>
<evidence type="ECO:0000313" key="4">
    <source>
        <dbReference type="Proteomes" id="UP001147746"/>
    </source>
</evidence>
<dbReference type="OrthoDB" id="5376312at2759"/>
<name>A0A9W9PUD9_9EURO</name>
<evidence type="ECO:0000313" key="3">
    <source>
        <dbReference type="EMBL" id="KAJ5311631.1"/>
    </source>
</evidence>
<keyword evidence="4" id="KW-1185">Reference proteome</keyword>
<evidence type="ECO:0000256" key="1">
    <source>
        <dbReference type="SAM" id="MobiDB-lite"/>
    </source>
</evidence>
<reference evidence="3" key="1">
    <citation type="submission" date="2022-12" db="EMBL/GenBank/DDBJ databases">
        <authorList>
            <person name="Petersen C."/>
        </authorList>
    </citation>
    <scope>NUCLEOTIDE SEQUENCE</scope>
    <source>
        <strain evidence="3">IBT 21472</strain>
    </source>
</reference>
<feature type="compositionally biased region" description="Basic and acidic residues" evidence="1">
    <location>
        <begin position="171"/>
        <end position="193"/>
    </location>
</feature>
<feature type="region of interest" description="Disordered" evidence="1">
    <location>
        <begin position="248"/>
        <end position="285"/>
    </location>
</feature>
<sequence length="442" mass="48497">MYIPQKRALSHKDSVFIVCAACILFVVASCVCSYFGARWLRQRHYNPKYIPGQFLKGKWKQWCPGSAAYGQVPNPRAQNANDTTYHGAGGAPEMTTVDNTGVQRETSVRSIMTLPPYSVSPKDSEQVVAREGERGGMDMVVEFPDTADEQEARREDQMESLYQLRLQRRQEIAERESRRQERREARARGDAIRLEQLTAESRARNDARNANASNTSISATAVIAEHQSRERDRRISSVSYASIGHVRHDGSRLRADSHDSDHQPLLPNAVVDSASPSLMDPPSLRSRVQSTASSIMTASTALTEADPLVLRPTSTHRSSRPTSMYFSSRPVSVAQPDEGDLGTLNIPPPPDYEHLDWGDAPAYESPNLERHTSSGRQLPELSRLPSIHINVASPIVVSPVSPVTTTSHRDELDSNPPTPPTPTGPIPAVVSAGSTSGHAPVS</sequence>
<feature type="region of interest" description="Disordered" evidence="1">
    <location>
        <begin position="312"/>
        <end position="375"/>
    </location>
</feature>
<keyword evidence="2" id="KW-1133">Transmembrane helix</keyword>
<feature type="compositionally biased region" description="Pro residues" evidence="1">
    <location>
        <begin position="416"/>
        <end position="425"/>
    </location>
</feature>
<feature type="compositionally biased region" description="Low complexity" evidence="1">
    <location>
        <begin position="312"/>
        <end position="323"/>
    </location>
</feature>